<keyword evidence="3 6" id="KW-0547">Nucleotide-binding</keyword>
<feature type="non-terminal residue" evidence="9">
    <location>
        <position position="210"/>
    </location>
</feature>
<dbReference type="SUPFAM" id="SSF56059">
    <property type="entry name" value="Glutathione synthetase ATP-binding domain-like"/>
    <property type="match status" value="1"/>
</dbReference>
<evidence type="ECO:0000313" key="9">
    <source>
        <dbReference type="EMBL" id="PLM42650.1"/>
    </source>
</evidence>
<proteinExistence type="predicted"/>
<dbReference type="PANTHER" id="PTHR48095:SF2">
    <property type="entry name" value="BIOTIN CARBOXYLASE, CHLOROPLASTIC"/>
    <property type="match status" value="1"/>
</dbReference>
<dbReference type="PROSITE" id="PS00867">
    <property type="entry name" value="CPSASE_2"/>
    <property type="match status" value="1"/>
</dbReference>
<evidence type="ECO:0000313" key="10">
    <source>
        <dbReference type="Proteomes" id="UP000234661"/>
    </source>
</evidence>
<dbReference type="EMBL" id="PIET01002550">
    <property type="protein sequence ID" value="PLM42650.1"/>
    <property type="molecule type" value="Genomic_DNA"/>
</dbReference>
<comment type="catalytic activity">
    <reaction evidence="5">
        <text>N(6)-biotinyl-L-lysyl-[protein] + hydrogencarbonate + ATP = N(6)-carboxybiotinyl-L-lysyl-[protein] + ADP + phosphate + H(+)</text>
        <dbReference type="Rhea" id="RHEA:13501"/>
        <dbReference type="Rhea" id="RHEA-COMP:10505"/>
        <dbReference type="Rhea" id="RHEA-COMP:10506"/>
        <dbReference type="ChEBI" id="CHEBI:15378"/>
        <dbReference type="ChEBI" id="CHEBI:17544"/>
        <dbReference type="ChEBI" id="CHEBI:30616"/>
        <dbReference type="ChEBI" id="CHEBI:43474"/>
        <dbReference type="ChEBI" id="CHEBI:83144"/>
        <dbReference type="ChEBI" id="CHEBI:83145"/>
        <dbReference type="ChEBI" id="CHEBI:456216"/>
        <dbReference type="EC" id="6.3.4.14"/>
    </reaction>
</comment>
<reference evidence="9 10" key="2">
    <citation type="submission" date="2018-01" db="EMBL/GenBank/DDBJ databases">
        <title>Genomic study of Klebsiella pneumoniae.</title>
        <authorList>
            <person name="Yang Y."/>
            <person name="Bicalho R."/>
        </authorList>
    </citation>
    <scope>NUCLEOTIDE SEQUENCE [LARGE SCALE GENOMIC DNA]</scope>
    <source>
        <strain evidence="9 10">A2</strain>
    </source>
</reference>
<evidence type="ECO:0000256" key="2">
    <source>
        <dbReference type="ARBA" id="ARBA00022598"/>
    </source>
</evidence>
<name>A0A2J4XVT0_9ENTR</name>
<comment type="caution">
    <text evidence="9">The sequence shown here is derived from an EMBL/GenBank/DDBJ whole genome shotgun (WGS) entry which is preliminary data.</text>
</comment>
<dbReference type="InterPro" id="IPR011761">
    <property type="entry name" value="ATP-grasp"/>
</dbReference>
<keyword evidence="2 9" id="KW-0436">Ligase</keyword>
<dbReference type="EC" id="6.3.4.14" evidence="1"/>
<evidence type="ECO:0000256" key="6">
    <source>
        <dbReference type="PROSITE-ProRule" id="PRU00409"/>
    </source>
</evidence>
<dbReference type="AlphaFoldDB" id="A0A2J4XVT0"/>
<accession>A0A2J4XVT0</accession>
<dbReference type="Gene3D" id="3.30.470.20">
    <property type="entry name" value="ATP-grasp fold, B domain"/>
    <property type="match status" value="1"/>
</dbReference>
<dbReference type="Proteomes" id="UP000234661">
    <property type="component" value="Unassembled WGS sequence"/>
</dbReference>
<dbReference type="PROSITE" id="PS50979">
    <property type="entry name" value="BC"/>
    <property type="match status" value="1"/>
</dbReference>
<dbReference type="Pfam" id="PF02785">
    <property type="entry name" value="Biotin_carb_C"/>
    <property type="match status" value="1"/>
</dbReference>
<sequence length="210" mass="23773">EKYLENPRHIEIQVLADGQGNAIYLAERDCSMQRRHQKVVEEAPAPGITPELRRYIGERCSKACVDIGYRGAGTFEFLFENGEFYFIEMNTRIQVEHPVTEMITGVDLIKEQLRIAAGQPLSIKQEEVVVKGHAVECRINAEDPNTFLPSPGKITRFHAPGGFGVRWESHIYAGYTVPPYYDSMIGKLICYGENRDVAIARMKNALQELI</sequence>
<dbReference type="PANTHER" id="PTHR48095">
    <property type="entry name" value="PYRUVATE CARBOXYLASE SUBUNIT A"/>
    <property type="match status" value="1"/>
</dbReference>
<feature type="domain" description="ATP-grasp" evidence="7">
    <location>
        <begin position="1"/>
        <end position="117"/>
    </location>
</feature>
<dbReference type="InterPro" id="IPR011764">
    <property type="entry name" value="Biotin_carboxylation_dom"/>
</dbReference>
<dbReference type="SMART" id="SM00878">
    <property type="entry name" value="Biotin_carb_C"/>
    <property type="match status" value="1"/>
</dbReference>
<feature type="non-terminal residue" evidence="9">
    <location>
        <position position="1"/>
    </location>
</feature>
<dbReference type="InterPro" id="IPR011054">
    <property type="entry name" value="Rudment_hybrid_motif"/>
</dbReference>
<dbReference type="PROSITE" id="PS50975">
    <property type="entry name" value="ATP_GRASP"/>
    <property type="match status" value="1"/>
</dbReference>
<feature type="domain" description="Biotin carboxylation" evidence="8">
    <location>
        <begin position="1"/>
        <end position="210"/>
    </location>
</feature>
<dbReference type="InterPro" id="IPR005479">
    <property type="entry name" value="CPAse_ATP-bd"/>
</dbReference>
<dbReference type="Pfam" id="PF02786">
    <property type="entry name" value="CPSase_L_D2"/>
    <property type="match status" value="1"/>
</dbReference>
<keyword evidence="4 6" id="KW-0067">ATP-binding</keyword>
<reference evidence="9 10" key="1">
    <citation type="submission" date="2017-11" db="EMBL/GenBank/DDBJ databases">
        <authorList>
            <person name="Han C.G."/>
        </authorList>
    </citation>
    <scope>NUCLEOTIDE SEQUENCE [LARGE SCALE GENOMIC DNA]</scope>
    <source>
        <strain evidence="9 10">A2</strain>
    </source>
</reference>
<dbReference type="InterPro" id="IPR051602">
    <property type="entry name" value="ACC_Biotin_Carboxylase"/>
</dbReference>
<dbReference type="GO" id="GO:0004075">
    <property type="term" value="F:biotin carboxylase activity"/>
    <property type="evidence" value="ECO:0007669"/>
    <property type="project" value="UniProtKB-EC"/>
</dbReference>
<evidence type="ECO:0000256" key="4">
    <source>
        <dbReference type="ARBA" id="ARBA00022840"/>
    </source>
</evidence>
<dbReference type="GO" id="GO:0005524">
    <property type="term" value="F:ATP binding"/>
    <property type="evidence" value="ECO:0007669"/>
    <property type="project" value="UniProtKB-UniRule"/>
</dbReference>
<evidence type="ECO:0000259" key="8">
    <source>
        <dbReference type="PROSITE" id="PS50979"/>
    </source>
</evidence>
<evidence type="ECO:0000259" key="7">
    <source>
        <dbReference type="PROSITE" id="PS50975"/>
    </source>
</evidence>
<evidence type="ECO:0000256" key="3">
    <source>
        <dbReference type="ARBA" id="ARBA00022741"/>
    </source>
</evidence>
<dbReference type="InterPro" id="IPR005482">
    <property type="entry name" value="Biotin_COase_C"/>
</dbReference>
<evidence type="ECO:0000256" key="1">
    <source>
        <dbReference type="ARBA" id="ARBA00013263"/>
    </source>
</evidence>
<dbReference type="GO" id="GO:0046872">
    <property type="term" value="F:metal ion binding"/>
    <property type="evidence" value="ECO:0007669"/>
    <property type="project" value="InterPro"/>
</dbReference>
<evidence type="ECO:0000256" key="5">
    <source>
        <dbReference type="ARBA" id="ARBA00048600"/>
    </source>
</evidence>
<dbReference type="SUPFAM" id="SSF51246">
    <property type="entry name" value="Rudiment single hybrid motif"/>
    <property type="match status" value="1"/>
</dbReference>
<organism evidence="9 10">
    <name type="scientific">Klebsiella michiganensis</name>
    <dbReference type="NCBI Taxonomy" id="1134687"/>
    <lineage>
        <taxon>Bacteria</taxon>
        <taxon>Pseudomonadati</taxon>
        <taxon>Pseudomonadota</taxon>
        <taxon>Gammaproteobacteria</taxon>
        <taxon>Enterobacterales</taxon>
        <taxon>Enterobacteriaceae</taxon>
        <taxon>Klebsiella/Raoultella group</taxon>
        <taxon>Klebsiella</taxon>
    </lineage>
</organism>
<protein>
    <recommendedName>
        <fullName evidence="1">biotin carboxylase</fullName>
        <ecNumber evidence="1">6.3.4.14</ecNumber>
    </recommendedName>
</protein>
<gene>
    <name evidence="9" type="ORF">CWM85_40295</name>
</gene>